<keyword evidence="3" id="KW-1185">Reference proteome</keyword>
<reference evidence="2 3" key="1">
    <citation type="submission" date="2019-02" db="EMBL/GenBank/DDBJ databases">
        <title>Deep-cultivation of Planctomycetes and their phenomic and genomic characterization uncovers novel biology.</title>
        <authorList>
            <person name="Wiegand S."/>
            <person name="Jogler M."/>
            <person name="Boedeker C."/>
            <person name="Pinto D."/>
            <person name="Vollmers J."/>
            <person name="Rivas-Marin E."/>
            <person name="Kohn T."/>
            <person name="Peeters S.H."/>
            <person name="Heuer A."/>
            <person name="Rast P."/>
            <person name="Oberbeckmann S."/>
            <person name="Bunk B."/>
            <person name="Jeske O."/>
            <person name="Meyerdierks A."/>
            <person name="Storesund J.E."/>
            <person name="Kallscheuer N."/>
            <person name="Luecker S."/>
            <person name="Lage O.M."/>
            <person name="Pohl T."/>
            <person name="Merkel B.J."/>
            <person name="Hornburger P."/>
            <person name="Mueller R.-W."/>
            <person name="Bruemmer F."/>
            <person name="Labrenz M."/>
            <person name="Spormann A.M."/>
            <person name="Op Den Camp H."/>
            <person name="Overmann J."/>
            <person name="Amann R."/>
            <person name="Jetten M.S.M."/>
            <person name="Mascher T."/>
            <person name="Medema M.H."/>
            <person name="Devos D.P."/>
            <person name="Kaster A.-K."/>
            <person name="Ovreas L."/>
            <person name="Rohde M."/>
            <person name="Galperin M.Y."/>
            <person name="Jogler C."/>
        </authorList>
    </citation>
    <scope>NUCLEOTIDE SEQUENCE [LARGE SCALE GENOMIC DNA]</scope>
    <source>
        <strain evidence="2 3">Pla108</strain>
    </source>
</reference>
<dbReference type="Proteomes" id="UP000317421">
    <property type="component" value="Unassembled WGS sequence"/>
</dbReference>
<dbReference type="InterPro" id="IPR036278">
    <property type="entry name" value="Sialidase_sf"/>
</dbReference>
<evidence type="ECO:0000313" key="2">
    <source>
        <dbReference type="EMBL" id="TWT94119.1"/>
    </source>
</evidence>
<organism evidence="2 3">
    <name type="scientific">Botrimarina colliarenosi</name>
    <dbReference type="NCBI Taxonomy" id="2528001"/>
    <lineage>
        <taxon>Bacteria</taxon>
        <taxon>Pseudomonadati</taxon>
        <taxon>Planctomycetota</taxon>
        <taxon>Planctomycetia</taxon>
        <taxon>Pirellulales</taxon>
        <taxon>Lacipirellulaceae</taxon>
        <taxon>Botrimarina</taxon>
    </lineage>
</organism>
<name>A0A5C6A3R3_9BACT</name>
<evidence type="ECO:0000313" key="3">
    <source>
        <dbReference type="Proteomes" id="UP000317421"/>
    </source>
</evidence>
<dbReference type="Pfam" id="PF15892">
    <property type="entry name" value="BNR_4"/>
    <property type="match status" value="1"/>
</dbReference>
<dbReference type="GO" id="GO:0000272">
    <property type="term" value="P:polysaccharide catabolic process"/>
    <property type="evidence" value="ECO:0007669"/>
    <property type="project" value="InterPro"/>
</dbReference>
<sequence length="746" mass="80264">MTLAFAAPYACLREAYAANEVAAEPILLNDNGAWSWFEDERAIVDVASGKLLVSSVADASGSGGVNRDGDIDIVSLDINTGHVDSFVLHAGLEDDDHNSASLYVRPDGRYVAMYAKHGSDPFSRYRISKNPHDATAWEDEETFPNGAGATYSNLHFLPADDGGAGRLYNFTRTENYDPNILTSADQGATWSYGGKLLSEGGGGDRPYVRYFSDGDKIHFIATERHPRNYDNSIYHGYVQDGQLFGSAGNVLDSNLFNSTAVAPSQLTPVLPTGAVFDDDTMRRGWTLDVAIDGGGNPVAIHQARANNDTSDHRFFYSRWDGSQWNTNQLGFAGSYLYGAESDYTGLVAIDPDDVNTVYLSSEVHPATKAQLIGADGERHYELFRGNTQDSGQTWQWTPLTFNSEVDNLRPVVPKWDAENSAILWMRGTYSTYVDYDLDVVAMVNPNVAAPTPALSIDFGATGQSVQPGFEAFSRAGSGVSGDQTESYPSAFAAGSAGIVVTLAGDPQFRNRGSDVDSPVGDVVNDFVFANNDLSVTFSDLQAGDYQIVLYAHDRDFAQSEYSVSQSGKQLGVLAPTDGSAPSIGVASARYWFHADGQSDVVLNLESLVGSSVPLNGLELYAASAPFIGPPIDFNSDGLFDVADYFILSANLHSSFAGLTSQEAYSRGDINGDLKADFADFTVFRRMYDEWNGAGAFAALTIPEPSGLLVASGLLIGRLMTYRAGPGDSVTPVGETRHGNTRNAVHQ</sequence>
<protein>
    <submittedName>
        <fullName evidence="2">Uncharacterized protein</fullName>
    </submittedName>
</protein>
<dbReference type="SUPFAM" id="SSF50939">
    <property type="entry name" value="Sialidases"/>
    <property type="match status" value="1"/>
</dbReference>
<comment type="caution">
    <text evidence="2">The sequence shown here is derived from an EMBL/GenBank/DDBJ whole genome shotgun (WGS) entry which is preliminary data.</text>
</comment>
<dbReference type="InterPro" id="IPR036439">
    <property type="entry name" value="Dockerin_dom_sf"/>
</dbReference>
<gene>
    <name evidence="2" type="ORF">Pla108_38310</name>
</gene>
<dbReference type="AlphaFoldDB" id="A0A5C6A3R3"/>
<accession>A0A5C6A3R3</accession>
<proteinExistence type="predicted"/>
<feature type="region of interest" description="Disordered" evidence="1">
    <location>
        <begin position="726"/>
        <end position="746"/>
    </location>
</feature>
<dbReference type="EMBL" id="SJPR01000007">
    <property type="protein sequence ID" value="TWT94119.1"/>
    <property type="molecule type" value="Genomic_DNA"/>
</dbReference>
<evidence type="ECO:0000256" key="1">
    <source>
        <dbReference type="SAM" id="MobiDB-lite"/>
    </source>
</evidence>
<dbReference type="Gene3D" id="1.10.1330.10">
    <property type="entry name" value="Dockerin domain"/>
    <property type="match status" value="1"/>
</dbReference>